<dbReference type="Pfam" id="PF04995">
    <property type="entry name" value="CcmD"/>
    <property type="match status" value="1"/>
</dbReference>
<dbReference type="PANTHER" id="PTHR37531:SF1">
    <property type="entry name" value="HEME EXPORTER PROTEIN D"/>
    <property type="match status" value="1"/>
</dbReference>
<dbReference type="GO" id="GO:1903607">
    <property type="term" value="P:cytochrome c biosynthetic process"/>
    <property type="evidence" value="ECO:0007669"/>
    <property type="project" value="TreeGrafter"/>
</dbReference>
<protein>
    <recommendedName>
        <fullName evidence="4 12">Heme exporter protein D</fullName>
    </recommendedName>
</protein>
<comment type="function">
    <text evidence="1 12">Required for the export of heme to the periplasm for the biogenesis of c-type cytochromes.</text>
</comment>
<keyword evidence="5 12" id="KW-0813">Transport</keyword>
<evidence type="ECO:0000256" key="4">
    <source>
        <dbReference type="ARBA" id="ARBA00016461"/>
    </source>
</evidence>
<evidence type="ECO:0000256" key="3">
    <source>
        <dbReference type="ARBA" id="ARBA00008741"/>
    </source>
</evidence>
<evidence type="ECO:0000256" key="1">
    <source>
        <dbReference type="ARBA" id="ARBA00002442"/>
    </source>
</evidence>
<sequence>MEFNSIADFLDMGGYAFYVWLSFGVSFFALIALLASSLRTQKKIKQTVQARAARDERVKAASQLENTL</sequence>
<keyword evidence="6 12" id="KW-1003">Cell membrane</keyword>
<name>A0A418YGS9_9GAMM</name>
<organism evidence="13 14">
    <name type="scientific">Motilimonas pumila</name>
    <dbReference type="NCBI Taxonomy" id="2303987"/>
    <lineage>
        <taxon>Bacteria</taxon>
        <taxon>Pseudomonadati</taxon>
        <taxon>Pseudomonadota</taxon>
        <taxon>Gammaproteobacteria</taxon>
        <taxon>Alteromonadales</taxon>
        <taxon>Alteromonadales genera incertae sedis</taxon>
        <taxon>Motilimonas</taxon>
    </lineage>
</organism>
<comment type="subcellular location">
    <subcellularLocation>
        <location evidence="2 12">Cell inner membrane</location>
        <topology evidence="2 12">Single-pass membrane protein</topology>
    </subcellularLocation>
</comment>
<reference evidence="13 14" key="2">
    <citation type="submission" date="2019-01" db="EMBL/GenBank/DDBJ databases">
        <title>Motilimonas pumilus sp. nov., isolated from the gut of sea cucumber (Apostichopus japonicus).</title>
        <authorList>
            <person name="Wang F.-Q."/>
            <person name="Ren L.-H."/>
            <person name="Lin Y.-W."/>
            <person name="Sun G.-H."/>
            <person name="Du Z.-J."/>
            <person name="Zhao J.-X."/>
            <person name="Liu X.-J."/>
            <person name="Liu L.-J."/>
        </authorList>
    </citation>
    <scope>NUCLEOTIDE SEQUENCE [LARGE SCALE GENOMIC DNA]</scope>
    <source>
        <strain evidence="13 14">PLHSC7-2</strain>
    </source>
</reference>
<evidence type="ECO:0000256" key="9">
    <source>
        <dbReference type="ARBA" id="ARBA00022748"/>
    </source>
</evidence>
<evidence type="ECO:0000256" key="12">
    <source>
        <dbReference type="RuleBase" id="RU363101"/>
    </source>
</evidence>
<dbReference type="RefSeq" id="WP_119909981.1">
    <property type="nucleotide sequence ID" value="NZ_QZCH01000005.1"/>
</dbReference>
<evidence type="ECO:0000313" key="14">
    <source>
        <dbReference type="Proteomes" id="UP000283255"/>
    </source>
</evidence>
<keyword evidence="11 12" id="KW-0472">Membrane</keyword>
<dbReference type="NCBIfam" id="TIGR03141">
    <property type="entry name" value="cytochro_ccmD"/>
    <property type="match status" value="1"/>
</dbReference>
<dbReference type="PANTHER" id="PTHR37531">
    <property type="entry name" value="HEME EXPORTER PROTEIN D"/>
    <property type="match status" value="1"/>
</dbReference>
<evidence type="ECO:0000256" key="10">
    <source>
        <dbReference type="ARBA" id="ARBA00022989"/>
    </source>
</evidence>
<dbReference type="GO" id="GO:0005886">
    <property type="term" value="C:plasma membrane"/>
    <property type="evidence" value="ECO:0007669"/>
    <property type="project" value="UniProtKB-SubCell"/>
</dbReference>
<evidence type="ECO:0000313" key="13">
    <source>
        <dbReference type="EMBL" id="RJG49050.1"/>
    </source>
</evidence>
<dbReference type="AlphaFoldDB" id="A0A418YGS9"/>
<comment type="similarity">
    <text evidence="3 12">Belongs to the CcmD/CycX/HelD family.</text>
</comment>
<keyword evidence="8 12" id="KW-0812">Transmembrane</keyword>
<feature type="transmembrane region" description="Helical" evidence="12">
    <location>
        <begin position="15"/>
        <end position="35"/>
    </location>
</feature>
<evidence type="ECO:0000256" key="6">
    <source>
        <dbReference type="ARBA" id="ARBA00022475"/>
    </source>
</evidence>
<proteinExistence type="inferred from homology"/>
<evidence type="ECO:0000256" key="2">
    <source>
        <dbReference type="ARBA" id="ARBA00004377"/>
    </source>
</evidence>
<dbReference type="EMBL" id="QZCH01000005">
    <property type="protein sequence ID" value="RJG49050.1"/>
    <property type="molecule type" value="Genomic_DNA"/>
</dbReference>
<evidence type="ECO:0000256" key="5">
    <source>
        <dbReference type="ARBA" id="ARBA00022448"/>
    </source>
</evidence>
<keyword evidence="7 12" id="KW-0997">Cell inner membrane</keyword>
<dbReference type="GO" id="GO:0017004">
    <property type="term" value="P:cytochrome complex assembly"/>
    <property type="evidence" value="ECO:0007669"/>
    <property type="project" value="UniProtKB-KW"/>
</dbReference>
<keyword evidence="10 12" id="KW-1133">Transmembrane helix</keyword>
<evidence type="ECO:0000256" key="8">
    <source>
        <dbReference type="ARBA" id="ARBA00022692"/>
    </source>
</evidence>
<comment type="caution">
    <text evidence="13">The sequence shown here is derived from an EMBL/GenBank/DDBJ whole genome shotgun (WGS) entry which is preliminary data.</text>
</comment>
<evidence type="ECO:0000256" key="7">
    <source>
        <dbReference type="ARBA" id="ARBA00022519"/>
    </source>
</evidence>
<dbReference type="InterPro" id="IPR007078">
    <property type="entry name" value="Haem_export_protD_CcmD"/>
</dbReference>
<dbReference type="InterPro" id="IPR052075">
    <property type="entry name" value="Heme_exporter_D"/>
</dbReference>
<keyword evidence="14" id="KW-1185">Reference proteome</keyword>
<evidence type="ECO:0000256" key="11">
    <source>
        <dbReference type="ARBA" id="ARBA00023136"/>
    </source>
</evidence>
<dbReference type="GO" id="GO:0015886">
    <property type="term" value="P:heme transport"/>
    <property type="evidence" value="ECO:0007669"/>
    <property type="project" value="InterPro"/>
</dbReference>
<gene>
    <name evidence="13" type="primary">ccmD</name>
    <name evidence="13" type="ORF">D1Z90_06705</name>
</gene>
<keyword evidence="9 12" id="KW-0201">Cytochrome c-type biogenesis</keyword>
<reference evidence="13 14" key="1">
    <citation type="submission" date="2018-09" db="EMBL/GenBank/DDBJ databases">
        <authorList>
            <person name="Wang F."/>
        </authorList>
    </citation>
    <scope>NUCLEOTIDE SEQUENCE [LARGE SCALE GENOMIC DNA]</scope>
    <source>
        <strain evidence="13 14">PLHSC7-2</strain>
    </source>
</reference>
<accession>A0A418YGS9</accession>
<dbReference type="OrthoDB" id="9815607at2"/>
<dbReference type="Proteomes" id="UP000283255">
    <property type="component" value="Unassembled WGS sequence"/>
</dbReference>